<keyword evidence="8" id="KW-0594">Phospholipid biosynthesis</keyword>
<dbReference type="InterPro" id="IPR003811">
    <property type="entry name" value="G3P_acylTferase_PlsY"/>
</dbReference>
<keyword evidence="6" id="KW-0443">Lipid metabolism</keyword>
<evidence type="ECO:0000256" key="6">
    <source>
        <dbReference type="ARBA" id="ARBA00023098"/>
    </source>
</evidence>
<evidence type="ECO:0000256" key="2">
    <source>
        <dbReference type="ARBA" id="ARBA00022516"/>
    </source>
</evidence>
<feature type="transmembrane region" description="Helical" evidence="10">
    <location>
        <begin position="155"/>
        <end position="170"/>
    </location>
</feature>
<keyword evidence="9" id="KW-1208">Phospholipid metabolism</keyword>
<accession>A0A381X6X0</accession>
<dbReference type="PANTHER" id="PTHR30309:SF0">
    <property type="entry name" value="GLYCEROL-3-PHOSPHATE ACYLTRANSFERASE-RELATED"/>
    <property type="match status" value="1"/>
</dbReference>
<feature type="transmembrane region" description="Helical" evidence="10">
    <location>
        <begin position="73"/>
        <end position="95"/>
    </location>
</feature>
<evidence type="ECO:0000256" key="5">
    <source>
        <dbReference type="ARBA" id="ARBA00022989"/>
    </source>
</evidence>
<feature type="transmembrane region" description="Helical" evidence="10">
    <location>
        <begin position="46"/>
        <end position="66"/>
    </location>
</feature>
<keyword evidence="1" id="KW-1003">Cell membrane</keyword>
<dbReference type="AlphaFoldDB" id="A0A381X6X0"/>
<dbReference type="Pfam" id="PF02660">
    <property type="entry name" value="G3P_acyltransf"/>
    <property type="match status" value="1"/>
</dbReference>
<dbReference type="GO" id="GO:0043772">
    <property type="term" value="F:acyl-phosphate glycerol-3-phosphate acyltransferase activity"/>
    <property type="evidence" value="ECO:0007669"/>
    <property type="project" value="InterPro"/>
</dbReference>
<evidence type="ECO:0000256" key="9">
    <source>
        <dbReference type="ARBA" id="ARBA00023264"/>
    </source>
</evidence>
<evidence type="ECO:0000256" key="10">
    <source>
        <dbReference type="SAM" id="Phobius"/>
    </source>
</evidence>
<dbReference type="NCBIfam" id="TIGR00023">
    <property type="entry name" value="glycerol-3-phosphate 1-O-acyltransferase PlsY"/>
    <property type="match status" value="1"/>
</dbReference>
<dbReference type="PANTHER" id="PTHR30309">
    <property type="entry name" value="INNER MEMBRANE PROTEIN YGIH"/>
    <property type="match status" value="1"/>
</dbReference>
<evidence type="ECO:0000256" key="8">
    <source>
        <dbReference type="ARBA" id="ARBA00023209"/>
    </source>
</evidence>
<name>A0A381X6X0_9ZZZZ</name>
<proteinExistence type="inferred from homology"/>
<reference evidence="11" key="1">
    <citation type="submission" date="2018-05" db="EMBL/GenBank/DDBJ databases">
        <authorList>
            <person name="Lanie J.A."/>
            <person name="Ng W.-L."/>
            <person name="Kazmierczak K.M."/>
            <person name="Andrzejewski T.M."/>
            <person name="Davidsen T.M."/>
            <person name="Wayne K.J."/>
            <person name="Tettelin H."/>
            <person name="Glass J.I."/>
            <person name="Rusch D."/>
            <person name="Podicherti R."/>
            <person name="Tsui H.-C.T."/>
            <person name="Winkler M.E."/>
        </authorList>
    </citation>
    <scope>NUCLEOTIDE SEQUENCE</scope>
</reference>
<keyword evidence="3" id="KW-0808">Transferase</keyword>
<dbReference type="GO" id="GO:0005886">
    <property type="term" value="C:plasma membrane"/>
    <property type="evidence" value="ECO:0007669"/>
    <property type="project" value="InterPro"/>
</dbReference>
<organism evidence="11">
    <name type="scientific">marine metagenome</name>
    <dbReference type="NCBI Taxonomy" id="408172"/>
    <lineage>
        <taxon>unclassified sequences</taxon>
        <taxon>metagenomes</taxon>
        <taxon>ecological metagenomes</taxon>
    </lineage>
</organism>
<sequence>MTWLAILCGYLLGSTPFALLIAGPEVRTTGSGNPGATNVWRVRGSVAALAVLVLDVSKGCAAVWLATKMGTDVVTTTAVAGAAVAGHVFPIWLGFDGGKGVATAFGVFLLLSLPSALVSLAAFIIAAGTSRYVSVGSMVAAFCLPVAVVFLGGKVPLVVLAVAVAALVVFRHRSNLARLQAGGEPRLGEGRIVGPRSREKRKAK</sequence>
<evidence type="ECO:0000256" key="1">
    <source>
        <dbReference type="ARBA" id="ARBA00022475"/>
    </source>
</evidence>
<keyword evidence="4 10" id="KW-0812">Transmembrane</keyword>
<dbReference type="EMBL" id="UINC01014123">
    <property type="protein sequence ID" value="SVA60474.1"/>
    <property type="molecule type" value="Genomic_DNA"/>
</dbReference>
<keyword evidence="7 10" id="KW-0472">Membrane</keyword>
<protein>
    <submittedName>
        <fullName evidence="11">Uncharacterized protein</fullName>
    </submittedName>
</protein>
<dbReference type="SMART" id="SM01207">
    <property type="entry name" value="G3P_acyltransf"/>
    <property type="match status" value="1"/>
</dbReference>
<evidence type="ECO:0000313" key="11">
    <source>
        <dbReference type="EMBL" id="SVA60474.1"/>
    </source>
</evidence>
<feature type="transmembrane region" description="Helical" evidence="10">
    <location>
        <begin position="132"/>
        <end position="149"/>
    </location>
</feature>
<gene>
    <name evidence="11" type="ORF">METZ01_LOCUS113328</name>
</gene>
<evidence type="ECO:0000256" key="3">
    <source>
        <dbReference type="ARBA" id="ARBA00022679"/>
    </source>
</evidence>
<feature type="transmembrane region" description="Helical" evidence="10">
    <location>
        <begin position="101"/>
        <end position="125"/>
    </location>
</feature>
<evidence type="ECO:0000256" key="7">
    <source>
        <dbReference type="ARBA" id="ARBA00023136"/>
    </source>
</evidence>
<keyword evidence="2" id="KW-0444">Lipid biosynthesis</keyword>
<evidence type="ECO:0000256" key="4">
    <source>
        <dbReference type="ARBA" id="ARBA00022692"/>
    </source>
</evidence>
<dbReference type="GO" id="GO:0008654">
    <property type="term" value="P:phospholipid biosynthetic process"/>
    <property type="evidence" value="ECO:0007669"/>
    <property type="project" value="UniProtKB-KW"/>
</dbReference>
<keyword evidence="5 10" id="KW-1133">Transmembrane helix</keyword>
<dbReference type="HAMAP" id="MF_01043">
    <property type="entry name" value="PlsY"/>
    <property type="match status" value="1"/>
</dbReference>